<dbReference type="Pfam" id="PF24042">
    <property type="entry name" value="DUF7351"/>
    <property type="match status" value="1"/>
</dbReference>
<proteinExistence type="predicted"/>
<dbReference type="InterPro" id="IPR055771">
    <property type="entry name" value="DUF7347"/>
</dbReference>
<sequence length="295" mass="32856">MDERAPHESFAKLADETRVDILRAVAVAERDRESGGEEPYLSFSELRDRVEVSNSSRFAYHLDQLTGTFLHKADRGYTFTWSGERIVRTILAGGYGTPIEFDSVPVEGACPACGADALRAGAERVMIRVRCADCDGPIASFPLTPGLAADREPEAIVQAAERRTRSDFDDIFAGDCPKCAGRLDHEIRERDALPGDPFLTINRCRECLAPFGLPLSMWALSHPATVAFYWNRGIDIRSKPIWNLFAHLSDGGWTVEVESEPRTYRVTLREDEDELRLTFDADLSVTDVARLTSEA</sequence>
<evidence type="ECO:0000259" key="1">
    <source>
        <dbReference type="Pfam" id="PF24038"/>
    </source>
</evidence>
<dbReference type="Pfam" id="PF24038">
    <property type="entry name" value="DUF7347"/>
    <property type="match status" value="1"/>
</dbReference>
<organism evidence="3 4">
    <name type="scientific">Halovivax cerinus</name>
    <dbReference type="NCBI Taxonomy" id="1487865"/>
    <lineage>
        <taxon>Archaea</taxon>
        <taxon>Methanobacteriati</taxon>
        <taxon>Methanobacteriota</taxon>
        <taxon>Stenosarchaea group</taxon>
        <taxon>Halobacteria</taxon>
        <taxon>Halobacteriales</taxon>
        <taxon>Natrialbaceae</taxon>
        <taxon>Halovivax</taxon>
    </lineage>
</organism>
<comment type="caution">
    <text evidence="3">The sequence shown here is derived from an EMBL/GenBank/DDBJ whole genome shotgun (WGS) entry which is preliminary data.</text>
</comment>
<dbReference type="RefSeq" id="WP_256533683.1">
    <property type="nucleotide sequence ID" value="NZ_CP101824.1"/>
</dbReference>
<dbReference type="GeneID" id="73902814"/>
<feature type="domain" description="DUF7351" evidence="2">
    <location>
        <begin position="107"/>
        <end position="285"/>
    </location>
</feature>
<reference evidence="3 4" key="1">
    <citation type="journal article" date="2019" name="Int. J. Syst. Evol. Microbiol.">
        <title>The Global Catalogue of Microorganisms (GCM) 10K type strain sequencing project: providing services to taxonomists for standard genome sequencing and annotation.</title>
        <authorList>
            <consortium name="The Broad Institute Genomics Platform"/>
            <consortium name="The Broad Institute Genome Sequencing Center for Infectious Disease"/>
            <person name="Wu L."/>
            <person name="Ma J."/>
        </authorList>
    </citation>
    <scope>NUCLEOTIDE SEQUENCE [LARGE SCALE GENOMIC DNA]</scope>
    <source>
        <strain evidence="3 4">IBRC-M 10256</strain>
    </source>
</reference>
<accession>A0ABD5NKG0</accession>
<dbReference type="AlphaFoldDB" id="A0ABD5NKG0"/>
<name>A0ABD5NKG0_9EURY</name>
<feature type="domain" description="DUF7347" evidence="1">
    <location>
        <begin position="6"/>
        <end position="90"/>
    </location>
</feature>
<keyword evidence="4" id="KW-1185">Reference proteome</keyword>
<evidence type="ECO:0000313" key="4">
    <source>
        <dbReference type="Proteomes" id="UP001595846"/>
    </source>
</evidence>
<dbReference type="Proteomes" id="UP001595846">
    <property type="component" value="Unassembled WGS sequence"/>
</dbReference>
<evidence type="ECO:0000259" key="2">
    <source>
        <dbReference type="Pfam" id="PF24042"/>
    </source>
</evidence>
<gene>
    <name evidence="3" type="ORF">ACFOUR_03560</name>
</gene>
<dbReference type="InterPro" id="IPR055775">
    <property type="entry name" value="DUF7351"/>
</dbReference>
<protein>
    <submittedName>
        <fullName evidence="3">ArsR family transcriptional regulator</fullName>
    </submittedName>
</protein>
<dbReference type="EMBL" id="JBHSAQ010000002">
    <property type="protein sequence ID" value="MFC3957452.1"/>
    <property type="molecule type" value="Genomic_DNA"/>
</dbReference>
<evidence type="ECO:0000313" key="3">
    <source>
        <dbReference type="EMBL" id="MFC3957452.1"/>
    </source>
</evidence>